<feature type="transmembrane region" description="Helical" evidence="5">
    <location>
        <begin position="71"/>
        <end position="89"/>
    </location>
</feature>
<comment type="subcellular location">
    <subcellularLocation>
        <location evidence="1">Membrane</location>
        <topology evidence="1">Multi-pass membrane protein</topology>
    </subcellularLocation>
</comment>
<reference evidence="6" key="1">
    <citation type="journal article" date="2012" name="PLoS ONE">
        <title>Gene sets for utilization of primary and secondary nutrition supplies in the distal gut of endangered iberian lynx.</title>
        <authorList>
            <person name="Alcaide M."/>
            <person name="Messina E."/>
            <person name="Richter M."/>
            <person name="Bargiela R."/>
            <person name="Peplies J."/>
            <person name="Huws S.A."/>
            <person name="Newbold C.J."/>
            <person name="Golyshin P.N."/>
            <person name="Simon M.A."/>
            <person name="Lopez G."/>
            <person name="Yakimov M.M."/>
            <person name="Ferrer M."/>
        </authorList>
    </citation>
    <scope>NUCLEOTIDE SEQUENCE</scope>
</reference>
<accession>J9FMJ6</accession>
<dbReference type="AlphaFoldDB" id="J9FMJ6"/>
<evidence type="ECO:0000256" key="1">
    <source>
        <dbReference type="ARBA" id="ARBA00004141"/>
    </source>
</evidence>
<feature type="non-terminal residue" evidence="6">
    <location>
        <position position="1"/>
    </location>
</feature>
<dbReference type="InterPro" id="IPR006043">
    <property type="entry name" value="NCS2"/>
</dbReference>
<gene>
    <name evidence="6" type="ORF">EVA_21056</name>
</gene>
<sequence length="135" mass="13791">FFIITGGKIPSYLGSSFAFIGVVIAATGYVAGSGANLNIGVATGGIMMVGLVYALIGLIVMMTGVHWIEKLMPPVVTGAVVAVIGLNLAPTAVRTVGSSAFDGWMAVITFLCVGGVAVYTRGFLQKLLILVGLIL</sequence>
<feature type="transmembrane region" description="Helical" evidence="5">
    <location>
        <begin position="12"/>
        <end position="31"/>
    </location>
</feature>
<dbReference type="Pfam" id="PF00860">
    <property type="entry name" value="Xan_ur_permease"/>
    <property type="match status" value="1"/>
</dbReference>
<keyword evidence="3 5" id="KW-1133">Transmembrane helix</keyword>
<name>J9FMJ6_9ZZZZ</name>
<feature type="transmembrane region" description="Helical" evidence="5">
    <location>
        <begin position="101"/>
        <end position="120"/>
    </location>
</feature>
<comment type="caution">
    <text evidence="6">The sequence shown here is derived from an EMBL/GenBank/DDBJ whole genome shotgun (WGS) entry which is preliminary data.</text>
</comment>
<evidence type="ECO:0000256" key="5">
    <source>
        <dbReference type="SAM" id="Phobius"/>
    </source>
</evidence>
<evidence type="ECO:0000256" key="3">
    <source>
        <dbReference type="ARBA" id="ARBA00022989"/>
    </source>
</evidence>
<dbReference type="GO" id="GO:0016020">
    <property type="term" value="C:membrane"/>
    <property type="evidence" value="ECO:0007669"/>
    <property type="project" value="UniProtKB-SubCell"/>
</dbReference>
<proteinExistence type="predicted"/>
<feature type="transmembrane region" description="Helical" evidence="5">
    <location>
        <begin position="37"/>
        <end position="59"/>
    </location>
</feature>
<dbReference type="EMBL" id="AMCI01008573">
    <property type="protein sequence ID" value="EJW90837.1"/>
    <property type="molecule type" value="Genomic_DNA"/>
</dbReference>
<organism evidence="6">
    <name type="scientific">gut metagenome</name>
    <dbReference type="NCBI Taxonomy" id="749906"/>
    <lineage>
        <taxon>unclassified sequences</taxon>
        <taxon>metagenomes</taxon>
        <taxon>organismal metagenomes</taxon>
    </lineage>
</organism>
<evidence type="ECO:0000256" key="2">
    <source>
        <dbReference type="ARBA" id="ARBA00022692"/>
    </source>
</evidence>
<evidence type="ECO:0000313" key="6">
    <source>
        <dbReference type="EMBL" id="EJW90837.1"/>
    </source>
</evidence>
<dbReference type="GO" id="GO:0022857">
    <property type="term" value="F:transmembrane transporter activity"/>
    <property type="evidence" value="ECO:0007669"/>
    <property type="project" value="InterPro"/>
</dbReference>
<feature type="non-terminal residue" evidence="6">
    <location>
        <position position="135"/>
    </location>
</feature>
<keyword evidence="2 5" id="KW-0812">Transmembrane</keyword>
<evidence type="ECO:0000256" key="4">
    <source>
        <dbReference type="ARBA" id="ARBA00023136"/>
    </source>
</evidence>
<keyword evidence="4 5" id="KW-0472">Membrane</keyword>
<protein>
    <submittedName>
        <fullName evidence="6">Uracil-xanthine permease</fullName>
    </submittedName>
</protein>